<organism evidence="7 8">
    <name type="scientific">Pasteurella dagmatis ATCC 43325</name>
    <dbReference type="NCBI Taxonomy" id="667128"/>
    <lineage>
        <taxon>Bacteria</taxon>
        <taxon>Pseudomonadati</taxon>
        <taxon>Pseudomonadota</taxon>
        <taxon>Gammaproteobacteria</taxon>
        <taxon>Pasteurellales</taxon>
        <taxon>Pasteurellaceae</taxon>
        <taxon>Pasteurella</taxon>
    </lineage>
</organism>
<dbReference type="Pfam" id="PF01943">
    <property type="entry name" value="Polysacc_synt"/>
    <property type="match status" value="1"/>
</dbReference>
<dbReference type="EMBL" id="ACZR01000002">
    <property type="protein sequence ID" value="EEX51191.1"/>
    <property type="molecule type" value="Genomic_DNA"/>
</dbReference>
<evidence type="ECO:0000256" key="6">
    <source>
        <dbReference type="SAM" id="Phobius"/>
    </source>
</evidence>
<dbReference type="PANTHER" id="PTHR30250:SF11">
    <property type="entry name" value="O-ANTIGEN TRANSPORTER-RELATED"/>
    <property type="match status" value="1"/>
</dbReference>
<keyword evidence="8" id="KW-1185">Reference proteome</keyword>
<dbReference type="PANTHER" id="PTHR30250">
    <property type="entry name" value="PST FAMILY PREDICTED COLANIC ACID TRANSPORTER"/>
    <property type="match status" value="1"/>
</dbReference>
<dbReference type="OrthoDB" id="9127589at2"/>
<dbReference type="GO" id="GO:0005886">
    <property type="term" value="C:plasma membrane"/>
    <property type="evidence" value="ECO:0007669"/>
    <property type="project" value="UniProtKB-SubCell"/>
</dbReference>
<feature type="transmembrane region" description="Helical" evidence="6">
    <location>
        <begin position="115"/>
        <end position="136"/>
    </location>
</feature>
<proteinExistence type="predicted"/>
<dbReference type="RefSeq" id="WP_005765534.1">
    <property type="nucleotide sequence ID" value="NZ_GG704815.1"/>
</dbReference>
<dbReference type="STRING" id="667128.HMPREF0621_0381"/>
<feature type="transmembrane region" description="Helical" evidence="6">
    <location>
        <begin position="40"/>
        <end position="58"/>
    </location>
</feature>
<dbReference type="AlphaFoldDB" id="C9PN07"/>
<keyword evidence="2" id="KW-1003">Cell membrane</keyword>
<comment type="caution">
    <text evidence="7">The sequence shown here is derived from an EMBL/GenBank/DDBJ whole genome shotgun (WGS) entry which is preliminary data.</text>
</comment>
<feature type="transmembrane region" description="Helical" evidence="6">
    <location>
        <begin position="321"/>
        <end position="344"/>
    </location>
</feature>
<dbReference type="InterPro" id="IPR002797">
    <property type="entry name" value="Polysacc_synth"/>
</dbReference>
<evidence type="ECO:0000256" key="1">
    <source>
        <dbReference type="ARBA" id="ARBA00004651"/>
    </source>
</evidence>
<feature type="transmembrane region" description="Helical" evidence="6">
    <location>
        <begin position="381"/>
        <end position="404"/>
    </location>
</feature>
<feature type="transmembrane region" description="Helical" evidence="6">
    <location>
        <begin position="356"/>
        <end position="375"/>
    </location>
</feature>
<feature type="transmembrane region" description="Helical" evidence="6">
    <location>
        <begin position="79"/>
        <end position="103"/>
    </location>
</feature>
<feature type="transmembrane region" description="Helical" evidence="6">
    <location>
        <begin position="292"/>
        <end position="309"/>
    </location>
</feature>
<keyword evidence="4 6" id="KW-1133">Transmembrane helix</keyword>
<keyword evidence="3 6" id="KW-0812">Transmembrane</keyword>
<feature type="transmembrane region" description="Helical" evidence="6">
    <location>
        <begin position="171"/>
        <end position="191"/>
    </location>
</feature>
<keyword evidence="5 6" id="KW-0472">Membrane</keyword>
<dbReference type="HOGENOM" id="CLU_723296_0_0_6"/>
<protein>
    <submittedName>
        <fullName evidence="7">Polysaccharide biosynthesis protein</fullName>
    </submittedName>
</protein>
<feature type="transmembrane region" description="Helical" evidence="6">
    <location>
        <begin position="143"/>
        <end position="165"/>
    </location>
</feature>
<feature type="transmembrane region" description="Helical" evidence="6">
    <location>
        <begin position="7"/>
        <end position="28"/>
    </location>
</feature>
<dbReference type="Proteomes" id="UP000005519">
    <property type="component" value="Unassembled WGS sequence"/>
</dbReference>
<gene>
    <name evidence="7" type="ORF">HMPREF0621_0381</name>
</gene>
<evidence type="ECO:0000313" key="7">
    <source>
        <dbReference type="EMBL" id="EEX51191.1"/>
    </source>
</evidence>
<comment type="subcellular location">
    <subcellularLocation>
        <location evidence="1">Cell membrane</location>
        <topology evidence="1">Multi-pass membrane protein</topology>
    </subcellularLocation>
</comment>
<accession>C9PN07</accession>
<dbReference type="InterPro" id="IPR050833">
    <property type="entry name" value="Poly_Biosynth_Transport"/>
</dbReference>
<reference evidence="7 8" key="1">
    <citation type="submission" date="2009-10" db="EMBL/GenBank/DDBJ databases">
        <authorList>
            <person name="Muzny D."/>
            <person name="Qin X."/>
            <person name="Deng J."/>
            <person name="Jiang H."/>
            <person name="Liu Y."/>
            <person name="Qu J."/>
            <person name="Song X.-Z."/>
            <person name="Zhang L."/>
            <person name="Thornton R."/>
            <person name="Coyle M."/>
            <person name="Francisco L."/>
            <person name="Jackson L."/>
            <person name="Javaid M."/>
            <person name="Korchina V."/>
            <person name="Kovar C."/>
            <person name="Mata R."/>
            <person name="Mathew T."/>
            <person name="Ngo R."/>
            <person name="Nguyen L."/>
            <person name="Nguyen N."/>
            <person name="Okwuonu G."/>
            <person name="Ongeri F."/>
            <person name="Pham C."/>
            <person name="Simmons D."/>
            <person name="Wilczek-Boney K."/>
            <person name="Hale W."/>
            <person name="Jakkamsetti A."/>
            <person name="Pham P."/>
            <person name="Ruth R."/>
            <person name="San Lucas F."/>
            <person name="Warren J."/>
            <person name="Zhang J."/>
            <person name="Zhao Z."/>
            <person name="Zhou C."/>
            <person name="Zhu D."/>
            <person name="Lee S."/>
            <person name="Bess C."/>
            <person name="Blankenburg K."/>
            <person name="Forbes L."/>
            <person name="Fu Q."/>
            <person name="Gubbala S."/>
            <person name="Hirani K."/>
            <person name="Jayaseelan J.C."/>
            <person name="Lara F."/>
            <person name="Munidasa M."/>
            <person name="Palculict T."/>
            <person name="Patil S."/>
            <person name="Pu L.-L."/>
            <person name="Saada N."/>
            <person name="Tang L."/>
            <person name="Weissenberger G."/>
            <person name="Zhu Y."/>
            <person name="Hemphill L."/>
            <person name="Shang Y."/>
            <person name="Youmans B."/>
            <person name="Ayvaz T."/>
            <person name="Ross M."/>
            <person name="Santibanez J."/>
            <person name="Aqrawi P."/>
            <person name="Gross S."/>
            <person name="Joshi V."/>
            <person name="Fowler G."/>
            <person name="Nazareth L."/>
            <person name="Reid J."/>
            <person name="Worley K."/>
            <person name="Petrosino J."/>
            <person name="Highlander S."/>
            <person name="Gibbs R."/>
        </authorList>
    </citation>
    <scope>NUCLEOTIDE SEQUENCE [LARGE SCALE GENOMIC DNA]</scope>
    <source>
        <strain evidence="7 8">ATCC 43325</strain>
    </source>
</reference>
<evidence type="ECO:0000256" key="2">
    <source>
        <dbReference type="ARBA" id="ARBA00022475"/>
    </source>
</evidence>
<evidence type="ECO:0000313" key="8">
    <source>
        <dbReference type="Proteomes" id="UP000005519"/>
    </source>
</evidence>
<sequence length="409" mass="46823">MINKKFFLNIIWSMGSHILSRGVLLLSGMLLARNLAVEDFAMYNFFMMTSMTIMNYSSMGLEVAASRFFAEKKENQNNIILGNLYSIAIILAILSSVLTFIFIDKIWDTTTFYKTLITITVLFLVINIVPTGAIMGIEKYKDLFFLSILNSLIILSGAFLTISMNEISIQIYTYIFSVIFSIFIQTHIVKNNTFLFTELSNFKLRGKAIKEIMSFCGVMSIVSILAATAPWLIGKIIIDTFNVLHFSVYSIGLQWFALAMFIPGMVSRVILPRLVKEYKKGIESKKEIRITLLFTLSIAFIIFILGFLFSPYLTNWYGDEYLAYSNVISFFFFLAIVYAPINVLANIIIVKMNTKVWFLITLMWFISLLVLLFPMMEFYGFWGVLYAQGLSALIYNLLSLFTCIKKGYL</sequence>
<feature type="transmembrane region" description="Helical" evidence="6">
    <location>
        <begin position="212"/>
        <end position="233"/>
    </location>
</feature>
<evidence type="ECO:0000256" key="4">
    <source>
        <dbReference type="ARBA" id="ARBA00022989"/>
    </source>
</evidence>
<feature type="transmembrane region" description="Helical" evidence="6">
    <location>
        <begin position="253"/>
        <end position="271"/>
    </location>
</feature>
<evidence type="ECO:0000256" key="5">
    <source>
        <dbReference type="ARBA" id="ARBA00023136"/>
    </source>
</evidence>
<evidence type="ECO:0000256" key="3">
    <source>
        <dbReference type="ARBA" id="ARBA00022692"/>
    </source>
</evidence>
<name>C9PN07_9PAST</name>